<reference evidence="5" key="1">
    <citation type="journal article" date="2014" name="ISME J.">
        <title>Ecophysiology of Thioploca ingrica as revealed by the complete genome sequence supplemented with proteomic evidence.</title>
        <authorList>
            <person name="Kojima H."/>
            <person name="Ogura Y."/>
            <person name="Yamamoto N."/>
            <person name="Togashi T."/>
            <person name="Mori H."/>
            <person name="Watanabe T."/>
            <person name="Nemoto F."/>
            <person name="Kurokawa K."/>
            <person name="Hayashi T."/>
            <person name="Fukui M."/>
        </authorList>
    </citation>
    <scope>NUCLEOTIDE SEQUENCE [LARGE SCALE GENOMIC DNA]</scope>
</reference>
<protein>
    <recommendedName>
        <fullName evidence="2">Poly(3-hydroxyalkanoate) polymerase subunit PhaE</fullName>
    </recommendedName>
</protein>
<dbReference type="HOGENOM" id="CLU_056549_0_0_6"/>
<proteinExistence type="predicted"/>
<comment type="pathway">
    <text evidence="1">Biopolymer metabolism; poly-(R)-3-hydroxybutanoate biosynthesis.</text>
</comment>
<keyword evidence="3" id="KW-0583">PHB biosynthesis</keyword>
<feature type="compositionally biased region" description="Basic residues" evidence="4">
    <location>
        <begin position="314"/>
        <end position="324"/>
    </location>
</feature>
<dbReference type="UniPathway" id="UPA00917"/>
<dbReference type="GO" id="GO:0042619">
    <property type="term" value="P:poly-hydroxybutyrate biosynthetic process"/>
    <property type="evidence" value="ECO:0007669"/>
    <property type="project" value="UniProtKB-KW"/>
</dbReference>
<dbReference type="Pfam" id="PF09712">
    <property type="entry name" value="PHA_synth_III_E"/>
    <property type="match status" value="1"/>
</dbReference>
<gene>
    <name evidence="5" type="ORF">THII_1228</name>
</gene>
<evidence type="ECO:0000313" key="5">
    <source>
        <dbReference type="EMBL" id="BAP55525.1"/>
    </source>
</evidence>
<keyword evidence="6" id="KW-1185">Reference proteome</keyword>
<dbReference type="STRING" id="40754.THII_1228"/>
<evidence type="ECO:0000313" key="6">
    <source>
        <dbReference type="Proteomes" id="UP000031623"/>
    </source>
</evidence>
<organism evidence="5 6">
    <name type="scientific">Thioploca ingrica</name>
    <dbReference type="NCBI Taxonomy" id="40754"/>
    <lineage>
        <taxon>Bacteria</taxon>
        <taxon>Pseudomonadati</taxon>
        <taxon>Pseudomonadota</taxon>
        <taxon>Gammaproteobacteria</taxon>
        <taxon>Thiotrichales</taxon>
        <taxon>Thiotrichaceae</taxon>
        <taxon>Thioploca</taxon>
    </lineage>
</organism>
<dbReference type="KEGG" id="tig:THII_1228"/>
<dbReference type="InterPro" id="IPR010123">
    <property type="entry name" value="PHA_synth_III_E"/>
</dbReference>
<dbReference type="OrthoDB" id="6115526at2"/>
<sequence>MSKTSPWAEALELWWQALSASISKTNQPIFKKFLDQGKNYFRLNEEFMKVFQDLFTDETIKNNETLLWEKGFATLRENFNHLLQNKSNKTVDFWELPLENWRQTISLLTNLPGNLFSPSATEAFNSIQPVYEKFLQLLSVPHANLTQKWPEILEERTRLWRNYQQAQEQYVVLFNKIGLHTIDLLHDKIMKMRQQGEQITQLRAVYDLWIDCGEEAYAQFARTDEYSQTNARLINSWMAWRQYEHQQLDEILATLNIPTRQEMDKMSYRLQQMGRELKTQRNGINEKLVAELYKEINLLKSEVAQLKQNPKPASHSRRSTRKKVVSQPITEPLSPQSTATNLNDDTPPNGDLSSR</sequence>
<accession>A0A090AKG9</accession>
<evidence type="ECO:0000256" key="1">
    <source>
        <dbReference type="ARBA" id="ARBA00004683"/>
    </source>
</evidence>
<name>A0A090AKG9_9GAMM</name>
<dbReference type="Proteomes" id="UP000031623">
    <property type="component" value="Chromosome"/>
</dbReference>
<dbReference type="EMBL" id="AP014633">
    <property type="protein sequence ID" value="BAP55525.1"/>
    <property type="molecule type" value="Genomic_DNA"/>
</dbReference>
<dbReference type="AlphaFoldDB" id="A0A090AKG9"/>
<evidence type="ECO:0000256" key="2">
    <source>
        <dbReference type="ARBA" id="ARBA00019066"/>
    </source>
</evidence>
<evidence type="ECO:0000256" key="3">
    <source>
        <dbReference type="ARBA" id="ARBA00022752"/>
    </source>
</evidence>
<feature type="compositionally biased region" description="Polar residues" evidence="4">
    <location>
        <begin position="327"/>
        <end position="355"/>
    </location>
</feature>
<feature type="region of interest" description="Disordered" evidence="4">
    <location>
        <begin position="306"/>
        <end position="355"/>
    </location>
</feature>
<evidence type="ECO:0000256" key="4">
    <source>
        <dbReference type="SAM" id="MobiDB-lite"/>
    </source>
</evidence>